<dbReference type="AlphaFoldDB" id="A0A364MZV7"/>
<dbReference type="Proteomes" id="UP000249619">
    <property type="component" value="Unassembled WGS sequence"/>
</dbReference>
<dbReference type="EMBL" id="QGDH01000089">
    <property type="protein sequence ID" value="RAR08240.1"/>
    <property type="molecule type" value="Genomic_DNA"/>
</dbReference>
<feature type="transmembrane region" description="Helical" evidence="7">
    <location>
        <begin position="120"/>
        <end position="139"/>
    </location>
</feature>
<comment type="similarity">
    <text evidence="2 6">Belongs to the MIP/aquaporin (TC 1.A.8) family.</text>
</comment>
<dbReference type="InterPro" id="IPR034294">
    <property type="entry name" value="Aquaporin_transptr"/>
</dbReference>
<proteinExistence type="inferred from homology"/>
<evidence type="ECO:0000313" key="8">
    <source>
        <dbReference type="EMBL" id="RAR08240.1"/>
    </source>
</evidence>
<evidence type="ECO:0000256" key="4">
    <source>
        <dbReference type="ARBA" id="ARBA00022989"/>
    </source>
</evidence>
<dbReference type="InterPro" id="IPR023271">
    <property type="entry name" value="Aquaporin-like"/>
</dbReference>
<protein>
    <submittedName>
        <fullName evidence="8">Aquaporin-like protein</fullName>
    </submittedName>
</protein>
<dbReference type="PRINTS" id="PR00783">
    <property type="entry name" value="MINTRINSICP"/>
</dbReference>
<dbReference type="GO" id="GO:0015250">
    <property type="term" value="F:water channel activity"/>
    <property type="evidence" value="ECO:0007669"/>
    <property type="project" value="TreeGrafter"/>
</dbReference>
<comment type="subcellular location">
    <subcellularLocation>
        <location evidence="1">Membrane</location>
        <topology evidence="1">Multi-pass membrane protein</topology>
    </subcellularLocation>
</comment>
<dbReference type="STRING" id="183478.A0A364MZV7"/>
<keyword evidence="3 6" id="KW-0812">Transmembrane</keyword>
<dbReference type="GO" id="GO:0005886">
    <property type="term" value="C:plasma membrane"/>
    <property type="evidence" value="ECO:0007669"/>
    <property type="project" value="TreeGrafter"/>
</dbReference>
<reference evidence="9" key="1">
    <citation type="submission" date="2018-05" db="EMBL/GenBank/DDBJ databases">
        <title>Draft genome sequence of Stemphylium lycopersici strain CIDEFI 213.</title>
        <authorList>
            <person name="Medina R."/>
            <person name="Franco M.E.E."/>
            <person name="Lucentini C.G."/>
            <person name="Saparrat M.C.N."/>
            <person name="Balatti P.A."/>
        </authorList>
    </citation>
    <scope>NUCLEOTIDE SEQUENCE [LARGE SCALE GENOMIC DNA]</scope>
    <source>
        <strain evidence="9">CIDEFI 213</strain>
    </source>
</reference>
<gene>
    <name evidence="8" type="ORF">DDE83_006081</name>
</gene>
<name>A0A364MZV7_STELY</name>
<evidence type="ECO:0000256" key="5">
    <source>
        <dbReference type="ARBA" id="ARBA00023136"/>
    </source>
</evidence>
<evidence type="ECO:0000256" key="3">
    <source>
        <dbReference type="ARBA" id="ARBA00022692"/>
    </source>
</evidence>
<keyword evidence="5 7" id="KW-0472">Membrane</keyword>
<feature type="transmembrane region" description="Helical" evidence="7">
    <location>
        <begin position="173"/>
        <end position="192"/>
    </location>
</feature>
<evidence type="ECO:0000256" key="6">
    <source>
        <dbReference type="RuleBase" id="RU000477"/>
    </source>
</evidence>
<feature type="transmembrane region" description="Helical" evidence="7">
    <location>
        <begin position="212"/>
        <end position="232"/>
    </location>
</feature>
<accession>A0A364MZV7</accession>
<evidence type="ECO:0000256" key="2">
    <source>
        <dbReference type="ARBA" id="ARBA00006175"/>
    </source>
</evidence>
<dbReference type="InterPro" id="IPR000425">
    <property type="entry name" value="MIP"/>
</dbReference>
<keyword evidence="4 7" id="KW-1133">Transmembrane helix</keyword>
<keyword evidence="6" id="KW-0813">Transport</keyword>
<comment type="caution">
    <text evidence="8">The sequence shown here is derived from an EMBL/GenBank/DDBJ whole genome shotgun (WGS) entry which is preliminary data.</text>
</comment>
<dbReference type="Pfam" id="PF00230">
    <property type="entry name" value="MIP"/>
    <property type="match status" value="1"/>
</dbReference>
<feature type="transmembrane region" description="Helical" evidence="7">
    <location>
        <begin position="75"/>
        <end position="99"/>
    </location>
</feature>
<dbReference type="Gene3D" id="1.20.1080.10">
    <property type="entry name" value="Glycerol uptake facilitator protein"/>
    <property type="match status" value="2"/>
</dbReference>
<evidence type="ECO:0000313" key="9">
    <source>
        <dbReference type="Proteomes" id="UP000249619"/>
    </source>
</evidence>
<dbReference type="PANTHER" id="PTHR19139:SF199">
    <property type="entry name" value="MIP17260P"/>
    <property type="match status" value="1"/>
</dbReference>
<keyword evidence="9" id="KW-1185">Reference proteome</keyword>
<evidence type="ECO:0000256" key="7">
    <source>
        <dbReference type="SAM" id="Phobius"/>
    </source>
</evidence>
<organism evidence="8 9">
    <name type="scientific">Stemphylium lycopersici</name>
    <name type="common">Tomato gray leaf spot disease fungus</name>
    <name type="synonym">Thyrospora lycopersici</name>
    <dbReference type="NCBI Taxonomy" id="183478"/>
    <lineage>
        <taxon>Eukaryota</taxon>
        <taxon>Fungi</taxon>
        <taxon>Dikarya</taxon>
        <taxon>Ascomycota</taxon>
        <taxon>Pezizomycotina</taxon>
        <taxon>Dothideomycetes</taxon>
        <taxon>Pleosporomycetidae</taxon>
        <taxon>Pleosporales</taxon>
        <taxon>Pleosporineae</taxon>
        <taxon>Pleosporaceae</taxon>
        <taxon>Stemphylium</taxon>
    </lineage>
</organism>
<dbReference type="SUPFAM" id="SSF81338">
    <property type="entry name" value="Aquaporin-like"/>
    <property type="match status" value="1"/>
</dbReference>
<sequence length="237" mass="25980">MPSTSSNDPKDSNHHETQPALPLWRRKIRGVRLPVLPVHNSEGNRDLSVTTSKGNIYLLDQFREKVPLPIRNRSIAMLSEFVGTFLFMLIGLGGNSTIINDPAMELQYESGEVSANPAKVLVIAVIWGVAVTVNTWTFFRISGGLFNPAVTMALMIVRAVEPFDGFLDIFSQLLGSIMVSAIAATTYTGAGINPARAFSVCVVLGTFPSYHWIYWLGPALGALLATAFYQLICKLEY</sequence>
<evidence type="ECO:0000256" key="1">
    <source>
        <dbReference type="ARBA" id="ARBA00004141"/>
    </source>
</evidence>
<dbReference type="PANTHER" id="PTHR19139">
    <property type="entry name" value="AQUAPORIN TRANSPORTER"/>
    <property type="match status" value="1"/>
</dbReference>